<dbReference type="EMBL" id="PFBW01000030">
    <property type="protein sequence ID" value="PIR77770.1"/>
    <property type="molecule type" value="Genomic_DNA"/>
</dbReference>
<protein>
    <submittedName>
        <fullName evidence="2">Uncharacterized protein</fullName>
    </submittedName>
</protein>
<gene>
    <name evidence="2" type="ORF">COU30_00630</name>
</gene>
<dbReference type="PROSITE" id="PS51257">
    <property type="entry name" value="PROKAR_LIPOPROTEIN"/>
    <property type="match status" value="1"/>
</dbReference>
<organism evidence="2 3">
    <name type="scientific">Candidatus Magasanikbacteria bacterium CG10_big_fil_rev_8_21_14_0_10_38_6</name>
    <dbReference type="NCBI Taxonomy" id="1974647"/>
    <lineage>
        <taxon>Bacteria</taxon>
        <taxon>Candidatus Magasanikiibacteriota</taxon>
    </lineage>
</organism>
<feature type="transmembrane region" description="Helical" evidence="1">
    <location>
        <begin position="73"/>
        <end position="94"/>
    </location>
</feature>
<proteinExistence type="predicted"/>
<evidence type="ECO:0000313" key="3">
    <source>
        <dbReference type="Proteomes" id="UP000228528"/>
    </source>
</evidence>
<keyword evidence="1" id="KW-0472">Membrane</keyword>
<reference evidence="3" key="1">
    <citation type="submission" date="2017-09" db="EMBL/GenBank/DDBJ databases">
        <title>Depth-based differentiation of microbial function through sediment-hosted aquifers and enrichment of novel symbionts in the deep terrestrial subsurface.</title>
        <authorList>
            <person name="Probst A.J."/>
            <person name="Ladd B."/>
            <person name="Jarett J.K."/>
            <person name="Geller-Mcgrath D.E."/>
            <person name="Sieber C.M.K."/>
            <person name="Emerson J.B."/>
            <person name="Anantharaman K."/>
            <person name="Thomas B.C."/>
            <person name="Malmstrom R."/>
            <person name="Stieglmeier M."/>
            <person name="Klingl A."/>
            <person name="Woyke T."/>
            <person name="Ryan C.M."/>
            <person name="Banfield J.F."/>
        </authorList>
    </citation>
    <scope>NUCLEOTIDE SEQUENCE [LARGE SCALE GENOMIC DNA]</scope>
</reference>
<keyword evidence="1" id="KW-1133">Transmembrane helix</keyword>
<evidence type="ECO:0000313" key="2">
    <source>
        <dbReference type="EMBL" id="PIR77770.1"/>
    </source>
</evidence>
<evidence type="ECO:0000256" key="1">
    <source>
        <dbReference type="SAM" id="Phobius"/>
    </source>
</evidence>
<sequence length="138" mass="15710">MFSSLKQFIATSLLVVLIFSCSGLSFGMIGQGLMQMDGAEHELKTMHDCCGITDADQTENSAATGIHHHTPTVVTLSFLELLIVLLIIFVAVAWPEPIRKVVSTRFQLYARMWLERWSYFALYLKQLFSRGIIHPKFW</sequence>
<dbReference type="AlphaFoldDB" id="A0A2M6P2Y1"/>
<keyword evidence="1" id="KW-0812">Transmembrane</keyword>
<accession>A0A2M6P2Y1</accession>
<comment type="caution">
    <text evidence="2">The sequence shown here is derived from an EMBL/GenBank/DDBJ whole genome shotgun (WGS) entry which is preliminary data.</text>
</comment>
<dbReference type="Proteomes" id="UP000228528">
    <property type="component" value="Unassembled WGS sequence"/>
</dbReference>
<name>A0A2M6P2Y1_9BACT</name>